<dbReference type="InterPro" id="IPR009057">
    <property type="entry name" value="Homeodomain-like_sf"/>
</dbReference>
<dbReference type="SUPFAM" id="SSF46689">
    <property type="entry name" value="Homeodomain-like"/>
    <property type="match status" value="2"/>
</dbReference>
<dbReference type="EMBL" id="JACJVP010000055">
    <property type="protein sequence ID" value="MBB6674764.1"/>
    <property type="molecule type" value="Genomic_DNA"/>
</dbReference>
<dbReference type="PROSITE" id="PS01124">
    <property type="entry name" value="HTH_ARAC_FAMILY_2"/>
    <property type="match status" value="1"/>
</dbReference>
<protein>
    <submittedName>
        <fullName evidence="5">AraC family transcriptional regulator</fullName>
    </submittedName>
</protein>
<gene>
    <name evidence="5" type="ORF">H7C19_29200</name>
</gene>
<dbReference type="InterPro" id="IPR020449">
    <property type="entry name" value="Tscrpt_reg_AraC-type_HTH"/>
</dbReference>
<organism evidence="5 6">
    <name type="scientific">Cohnella nanjingensis</name>
    <dbReference type="NCBI Taxonomy" id="1387779"/>
    <lineage>
        <taxon>Bacteria</taxon>
        <taxon>Bacillati</taxon>
        <taxon>Bacillota</taxon>
        <taxon>Bacilli</taxon>
        <taxon>Bacillales</taxon>
        <taxon>Paenibacillaceae</taxon>
        <taxon>Cohnella</taxon>
    </lineage>
</organism>
<dbReference type="InterPro" id="IPR018060">
    <property type="entry name" value="HTH_AraC"/>
</dbReference>
<accession>A0A7X0RZ69</accession>
<dbReference type="AlphaFoldDB" id="A0A7X0RZ69"/>
<keyword evidence="3" id="KW-0804">Transcription</keyword>
<evidence type="ECO:0000259" key="4">
    <source>
        <dbReference type="PROSITE" id="PS01124"/>
    </source>
</evidence>
<proteinExistence type="predicted"/>
<dbReference type="PANTHER" id="PTHR43280:SF34">
    <property type="entry name" value="ARAC-FAMILY TRANSCRIPTIONAL REGULATOR"/>
    <property type="match status" value="1"/>
</dbReference>
<dbReference type="Pfam" id="PF02311">
    <property type="entry name" value="AraC_binding"/>
    <property type="match status" value="1"/>
</dbReference>
<dbReference type="Gene3D" id="1.10.10.60">
    <property type="entry name" value="Homeodomain-like"/>
    <property type="match status" value="2"/>
</dbReference>
<dbReference type="InterPro" id="IPR003313">
    <property type="entry name" value="AraC-bd"/>
</dbReference>
<dbReference type="GO" id="GO:0003700">
    <property type="term" value="F:DNA-binding transcription factor activity"/>
    <property type="evidence" value="ECO:0007669"/>
    <property type="project" value="InterPro"/>
</dbReference>
<keyword evidence="1" id="KW-0805">Transcription regulation</keyword>
<reference evidence="5 6" key="1">
    <citation type="submission" date="2020-08" db="EMBL/GenBank/DDBJ databases">
        <title>Cohnella phylogeny.</title>
        <authorList>
            <person name="Dunlap C."/>
        </authorList>
    </citation>
    <scope>NUCLEOTIDE SEQUENCE [LARGE SCALE GENOMIC DNA]</scope>
    <source>
        <strain evidence="5 6">DSM 28246</strain>
    </source>
</reference>
<dbReference type="PANTHER" id="PTHR43280">
    <property type="entry name" value="ARAC-FAMILY TRANSCRIPTIONAL REGULATOR"/>
    <property type="match status" value="1"/>
</dbReference>
<evidence type="ECO:0000313" key="5">
    <source>
        <dbReference type="EMBL" id="MBB6674764.1"/>
    </source>
</evidence>
<dbReference type="CDD" id="cd02208">
    <property type="entry name" value="cupin_RmlC-like"/>
    <property type="match status" value="1"/>
</dbReference>
<dbReference type="GO" id="GO:0043565">
    <property type="term" value="F:sequence-specific DNA binding"/>
    <property type="evidence" value="ECO:0007669"/>
    <property type="project" value="InterPro"/>
</dbReference>
<dbReference type="InterPro" id="IPR037923">
    <property type="entry name" value="HTH-like"/>
</dbReference>
<keyword evidence="2" id="KW-0238">DNA-binding</keyword>
<evidence type="ECO:0000256" key="3">
    <source>
        <dbReference type="ARBA" id="ARBA00023163"/>
    </source>
</evidence>
<comment type="caution">
    <text evidence="5">The sequence shown here is derived from an EMBL/GenBank/DDBJ whole genome shotgun (WGS) entry which is preliminary data.</text>
</comment>
<dbReference type="Gene3D" id="2.60.120.10">
    <property type="entry name" value="Jelly Rolls"/>
    <property type="match status" value="1"/>
</dbReference>
<evidence type="ECO:0000313" key="6">
    <source>
        <dbReference type="Proteomes" id="UP000547209"/>
    </source>
</evidence>
<dbReference type="InterPro" id="IPR014710">
    <property type="entry name" value="RmlC-like_jellyroll"/>
</dbReference>
<dbReference type="PRINTS" id="PR00032">
    <property type="entry name" value="HTHARAC"/>
</dbReference>
<evidence type="ECO:0000256" key="2">
    <source>
        <dbReference type="ARBA" id="ARBA00023125"/>
    </source>
</evidence>
<dbReference type="SMART" id="SM00342">
    <property type="entry name" value="HTH_ARAC"/>
    <property type="match status" value="1"/>
</dbReference>
<feature type="domain" description="HTH araC/xylS-type" evidence="4">
    <location>
        <begin position="197"/>
        <end position="295"/>
    </location>
</feature>
<sequence>MTRPSELREDTWLNVNAYPLNVFRNLCAPGARGRSALYLHWHDHFELIYAVRGKAVFHIDSQPFEAEPGDLLIVPSGALHVGYAAVEEEIEYLSIVFNRSLLGGLPFDPAHERFLTPYLEGQLRYPIRLDGAAAQNAPFREQVHRLVEEFERKPRAYELAVKAHLYLLFTLLSRAYLPERGSDGPLAAGGKRMERFKQLILHIESHYAAKLTVNDAAKLVNLNPYHFCKIFKNATGRTFIDYVNQHRMNVAERLLGEGDLTVTEVAERVGCGNPNYFTKMFKQYKGRTPSQARRSE</sequence>
<dbReference type="RefSeq" id="WP_185672627.1">
    <property type="nucleotide sequence ID" value="NZ_JACJVP010000055.1"/>
</dbReference>
<dbReference type="Proteomes" id="UP000547209">
    <property type="component" value="Unassembled WGS sequence"/>
</dbReference>
<name>A0A7X0RZ69_9BACL</name>
<dbReference type="SUPFAM" id="SSF51215">
    <property type="entry name" value="Regulatory protein AraC"/>
    <property type="match status" value="1"/>
</dbReference>
<evidence type="ECO:0000256" key="1">
    <source>
        <dbReference type="ARBA" id="ARBA00023015"/>
    </source>
</evidence>
<keyword evidence="6" id="KW-1185">Reference proteome</keyword>
<dbReference type="Pfam" id="PF12833">
    <property type="entry name" value="HTH_18"/>
    <property type="match status" value="1"/>
</dbReference>